<accession>A0A328TLP1</accession>
<keyword evidence="2" id="KW-1185">Reference proteome</keyword>
<dbReference type="EMBL" id="LJAM02000157">
    <property type="protein sequence ID" value="RAP71348.1"/>
    <property type="molecule type" value="Genomic_DNA"/>
</dbReference>
<gene>
    <name evidence="1" type="ORF">ACZ87_01836</name>
</gene>
<protein>
    <submittedName>
        <fullName evidence="1">Methyl-accepting chemotaxis domain protein</fullName>
    </submittedName>
</protein>
<dbReference type="AlphaFoldDB" id="A0A328TLP1"/>
<evidence type="ECO:0000313" key="2">
    <source>
        <dbReference type="Proteomes" id="UP000244334"/>
    </source>
</evidence>
<reference evidence="1" key="1">
    <citation type="submission" date="2018-04" db="EMBL/GenBank/DDBJ databases">
        <title>Genomes of the Obligate Erwinia dacicola and Facultative Enterobacter sp. OLF Endosymbionts of the Olive Fruit fly, Bactrocera oleae.</title>
        <authorList>
            <person name="Estes A.M."/>
            <person name="Hearn D.J."/>
            <person name="Agarwal S."/>
            <person name="Pierson E.A."/>
            <person name="Dunning-Hotopp J.C."/>
        </authorList>
    </citation>
    <scope>NUCLEOTIDE SEQUENCE [LARGE SCALE GENOMIC DNA]</scope>
    <source>
        <strain evidence="1">Oroville</strain>
    </source>
</reference>
<dbReference type="Proteomes" id="UP000244334">
    <property type="component" value="Unassembled WGS sequence"/>
</dbReference>
<proteinExistence type="predicted"/>
<organism evidence="1 2">
    <name type="scientific">Candidatus Erwinia dacicola</name>
    <dbReference type="NCBI Taxonomy" id="252393"/>
    <lineage>
        <taxon>Bacteria</taxon>
        <taxon>Pseudomonadati</taxon>
        <taxon>Pseudomonadota</taxon>
        <taxon>Gammaproteobacteria</taxon>
        <taxon>Enterobacterales</taxon>
        <taxon>Erwiniaceae</taxon>
        <taxon>Erwinia</taxon>
    </lineage>
</organism>
<comment type="caution">
    <text evidence="1">The sequence shown here is derived from an EMBL/GenBank/DDBJ whole genome shotgun (WGS) entry which is preliminary data.</text>
</comment>
<evidence type="ECO:0000313" key="1">
    <source>
        <dbReference type="EMBL" id="RAP71348.1"/>
    </source>
</evidence>
<sequence length="49" mass="5560">MFEQDKRDLLDLVRARDITNATEVVLRKITTTQNAFFDIVVAFADSQSG</sequence>
<name>A0A328TLP1_9GAMM</name>